<dbReference type="AlphaFoldDB" id="A0A0F8XXX4"/>
<proteinExistence type="predicted"/>
<accession>A0A0F8XXX4</accession>
<comment type="caution">
    <text evidence="1">The sequence shown here is derived from an EMBL/GenBank/DDBJ whole genome shotgun (WGS) entry which is preliminary data.</text>
</comment>
<protein>
    <submittedName>
        <fullName evidence="1">Uncharacterized protein</fullName>
    </submittedName>
</protein>
<name>A0A0F8XXX4_9ZZZZ</name>
<gene>
    <name evidence="1" type="ORF">LCGC14_2888790</name>
</gene>
<evidence type="ECO:0000313" key="1">
    <source>
        <dbReference type="EMBL" id="KKK73937.1"/>
    </source>
</evidence>
<sequence>MPSIVVDMDPATATIAADRADAVVIPTSMVIDNDGGGADRTIKIQDVFTASVTNGDSSPSADKTVDRFRITVIQGDIISLSEEDLKGVKCLGKMQVNSDAVDAACYVTVGYKHE</sequence>
<organism evidence="1">
    <name type="scientific">marine sediment metagenome</name>
    <dbReference type="NCBI Taxonomy" id="412755"/>
    <lineage>
        <taxon>unclassified sequences</taxon>
        <taxon>metagenomes</taxon>
        <taxon>ecological metagenomes</taxon>
    </lineage>
</organism>
<dbReference type="EMBL" id="LAZR01056554">
    <property type="protein sequence ID" value="KKK73937.1"/>
    <property type="molecule type" value="Genomic_DNA"/>
</dbReference>
<reference evidence="1" key="1">
    <citation type="journal article" date="2015" name="Nature">
        <title>Complex archaea that bridge the gap between prokaryotes and eukaryotes.</title>
        <authorList>
            <person name="Spang A."/>
            <person name="Saw J.H."/>
            <person name="Jorgensen S.L."/>
            <person name="Zaremba-Niedzwiedzka K."/>
            <person name="Martijn J."/>
            <person name="Lind A.E."/>
            <person name="van Eijk R."/>
            <person name="Schleper C."/>
            <person name="Guy L."/>
            <person name="Ettema T.J."/>
        </authorList>
    </citation>
    <scope>NUCLEOTIDE SEQUENCE</scope>
</reference>